<sequence>MHLLPIPFLVIFVVPRTHLHPHALPLLPLPFTLHTTLLLPYIRYLRLLPYHLSLPTPSHPVLDQIHLLLSLPSIHPISFTKATTPPHHHLLNHPVCAQWKVTNTKHQIHRILWFI</sequence>
<protein>
    <submittedName>
        <fullName evidence="1">Uncharacterized protein</fullName>
    </submittedName>
</protein>
<dbReference type="HOGENOM" id="CLU_2227501_0_0_1"/>
<name>A0A0E0NUB3_ORYRU</name>
<evidence type="ECO:0000313" key="1">
    <source>
        <dbReference type="EnsemblPlants" id="ORUFI03G15990.2"/>
    </source>
</evidence>
<keyword evidence="2" id="KW-1185">Reference proteome</keyword>
<dbReference type="Gramene" id="ORUFI03G15990.2">
    <property type="protein sequence ID" value="ORUFI03G15990.2"/>
    <property type="gene ID" value="ORUFI03G15990"/>
</dbReference>
<reference evidence="2" key="1">
    <citation type="submission" date="2013-06" db="EMBL/GenBank/DDBJ databases">
        <authorList>
            <person name="Zhao Q."/>
        </authorList>
    </citation>
    <scope>NUCLEOTIDE SEQUENCE</scope>
    <source>
        <strain evidence="2">cv. W1943</strain>
    </source>
</reference>
<evidence type="ECO:0000313" key="2">
    <source>
        <dbReference type="Proteomes" id="UP000008022"/>
    </source>
</evidence>
<dbReference type="EnsemblPlants" id="ORUFI03G15990.2">
    <property type="protein sequence ID" value="ORUFI03G15990.2"/>
    <property type="gene ID" value="ORUFI03G15990"/>
</dbReference>
<accession>A0A0E0NUB3</accession>
<dbReference type="Proteomes" id="UP000008022">
    <property type="component" value="Unassembled WGS sequence"/>
</dbReference>
<organism evidence="1 2">
    <name type="scientific">Oryza rufipogon</name>
    <name type="common">Brownbeard rice</name>
    <name type="synonym">Asian wild rice</name>
    <dbReference type="NCBI Taxonomy" id="4529"/>
    <lineage>
        <taxon>Eukaryota</taxon>
        <taxon>Viridiplantae</taxon>
        <taxon>Streptophyta</taxon>
        <taxon>Embryophyta</taxon>
        <taxon>Tracheophyta</taxon>
        <taxon>Spermatophyta</taxon>
        <taxon>Magnoliopsida</taxon>
        <taxon>Liliopsida</taxon>
        <taxon>Poales</taxon>
        <taxon>Poaceae</taxon>
        <taxon>BOP clade</taxon>
        <taxon>Oryzoideae</taxon>
        <taxon>Oryzeae</taxon>
        <taxon>Oryzinae</taxon>
        <taxon>Oryza</taxon>
    </lineage>
</organism>
<proteinExistence type="predicted"/>
<reference evidence="1" key="2">
    <citation type="submission" date="2015-06" db="UniProtKB">
        <authorList>
            <consortium name="EnsemblPlants"/>
        </authorList>
    </citation>
    <scope>IDENTIFICATION</scope>
</reference>
<dbReference type="AlphaFoldDB" id="A0A0E0NUB3"/>